<reference evidence="6 7" key="1">
    <citation type="submission" date="2020-08" db="EMBL/GenBank/DDBJ databases">
        <title>Genome public.</title>
        <authorList>
            <person name="Liu C."/>
            <person name="Sun Q."/>
        </authorList>
    </citation>
    <scope>NUCLEOTIDE SEQUENCE [LARGE SCALE GENOMIC DNA]</scope>
    <source>
        <strain evidence="6 7">NSJ-43</strain>
    </source>
</reference>
<dbReference type="Gene3D" id="3.60.15.10">
    <property type="entry name" value="Ribonuclease Z/Hydroxyacylglutathione hydrolase-like"/>
    <property type="match status" value="1"/>
</dbReference>
<evidence type="ECO:0000313" key="7">
    <source>
        <dbReference type="Proteomes" id="UP000628463"/>
    </source>
</evidence>
<gene>
    <name evidence="6" type="ORF">H8S01_05845</name>
</gene>
<evidence type="ECO:0000313" key="6">
    <source>
        <dbReference type="EMBL" id="MBC5680482.1"/>
    </source>
</evidence>
<dbReference type="SMART" id="SM00849">
    <property type="entry name" value="Lactamase_B"/>
    <property type="match status" value="1"/>
</dbReference>
<dbReference type="CDD" id="cd06262">
    <property type="entry name" value="metallo-hydrolase-like_MBL-fold"/>
    <property type="match status" value="1"/>
</dbReference>
<keyword evidence="4" id="KW-0862">Zinc</keyword>
<dbReference type="Pfam" id="PF00753">
    <property type="entry name" value="Lactamase_B"/>
    <property type="match status" value="1"/>
</dbReference>
<sequence length="209" mass="22818">MNIKMDYTVIPGVSTNCYLLINKDTDEAVIIDPAGNEPQISALIEKNKCHPCAILITHGHYDHIGAARQLAVKYGIKVYAGEHEKELLADAYKNLSAHMGAKITLEADVWIKDKQHINPAGIDIEVIHTPGHTSGGVSYYVKDASVLFSGDTLFAESVGRTDFATGSFSDIVSSIKDKLFLLPDDTVVFPGHGESTSIAHEKKYNPYCQ</sequence>
<name>A0ABR7FZ69_9FIRM</name>
<feature type="domain" description="Metallo-beta-lactamase" evidence="5">
    <location>
        <begin position="14"/>
        <end position="192"/>
    </location>
</feature>
<dbReference type="EMBL" id="JACOPD010000003">
    <property type="protein sequence ID" value="MBC5680482.1"/>
    <property type="molecule type" value="Genomic_DNA"/>
</dbReference>
<keyword evidence="3" id="KW-0378">Hydrolase</keyword>
<evidence type="ECO:0000256" key="2">
    <source>
        <dbReference type="ARBA" id="ARBA00022723"/>
    </source>
</evidence>
<dbReference type="InterPro" id="IPR051453">
    <property type="entry name" value="MBL_Glyoxalase_II"/>
</dbReference>
<dbReference type="SUPFAM" id="SSF56281">
    <property type="entry name" value="Metallo-hydrolase/oxidoreductase"/>
    <property type="match status" value="1"/>
</dbReference>
<keyword evidence="7" id="KW-1185">Reference proteome</keyword>
<dbReference type="RefSeq" id="WP_021867244.1">
    <property type="nucleotide sequence ID" value="NZ_JACOPD010000003.1"/>
</dbReference>
<comment type="caution">
    <text evidence="6">The sequence shown here is derived from an EMBL/GenBank/DDBJ whole genome shotgun (WGS) entry which is preliminary data.</text>
</comment>
<proteinExistence type="predicted"/>
<accession>A0ABR7FZ69</accession>
<dbReference type="Proteomes" id="UP000628463">
    <property type="component" value="Unassembled WGS sequence"/>
</dbReference>
<dbReference type="PANTHER" id="PTHR46233:SF3">
    <property type="entry name" value="HYDROXYACYLGLUTATHIONE HYDROLASE GLOC"/>
    <property type="match status" value="1"/>
</dbReference>
<dbReference type="PANTHER" id="PTHR46233">
    <property type="entry name" value="HYDROXYACYLGLUTATHIONE HYDROLASE GLOC"/>
    <property type="match status" value="1"/>
</dbReference>
<protein>
    <submittedName>
        <fullName evidence="6">MBL fold metallo-hydrolase</fullName>
    </submittedName>
</protein>
<evidence type="ECO:0000256" key="4">
    <source>
        <dbReference type="ARBA" id="ARBA00022833"/>
    </source>
</evidence>
<comment type="cofactor">
    <cofactor evidence="1">
        <name>Zn(2+)</name>
        <dbReference type="ChEBI" id="CHEBI:29105"/>
    </cofactor>
</comment>
<organism evidence="6 7">
    <name type="scientific">Lachnospira hominis</name>
    <name type="common">ex Liu et al. 2021</name>
    <dbReference type="NCBI Taxonomy" id="2763051"/>
    <lineage>
        <taxon>Bacteria</taxon>
        <taxon>Bacillati</taxon>
        <taxon>Bacillota</taxon>
        <taxon>Clostridia</taxon>
        <taxon>Lachnospirales</taxon>
        <taxon>Lachnospiraceae</taxon>
        <taxon>Lachnospira</taxon>
    </lineage>
</organism>
<dbReference type="InterPro" id="IPR036866">
    <property type="entry name" value="RibonucZ/Hydroxyglut_hydro"/>
</dbReference>
<evidence type="ECO:0000256" key="1">
    <source>
        <dbReference type="ARBA" id="ARBA00001947"/>
    </source>
</evidence>
<evidence type="ECO:0000256" key="3">
    <source>
        <dbReference type="ARBA" id="ARBA00022801"/>
    </source>
</evidence>
<keyword evidence="2" id="KW-0479">Metal-binding</keyword>
<dbReference type="InterPro" id="IPR001279">
    <property type="entry name" value="Metallo-B-lactamas"/>
</dbReference>
<evidence type="ECO:0000259" key="5">
    <source>
        <dbReference type="SMART" id="SM00849"/>
    </source>
</evidence>